<name>A0ACA9K4F6_9GLOM</name>
<evidence type="ECO:0000313" key="1">
    <source>
        <dbReference type="EMBL" id="CAG8451775.1"/>
    </source>
</evidence>
<dbReference type="EMBL" id="CAJVPM010000777">
    <property type="protein sequence ID" value="CAG8451775.1"/>
    <property type="molecule type" value="Genomic_DNA"/>
</dbReference>
<accession>A0ACA9K4F6</accession>
<sequence>MAEYGKRCDKCNKLFQVGEFFITFDDKESFCKPCVRDKLKCDGCFQSPEINSMEDVPRLARRGEKCPKCGKTLFGGEPCFCDMNDLNKCLKCGKFVQGGVEECIECASRNDNLRKCDVCKTRKATIFPLNPNDKSAFCEECNQKRPRGPKGNQEKREQIKIIFEKILERCPEEAFKPLGEQNGKKNWCVYTPIWVKRITKEEARELKELCQGANPKFYGGGIPYELDKIIGGKESEDKENNQYTCERFNYFCIDGDYGNSVKKGNKKEGLKREVLFWREYAKELEKKLANQNNLTPEEKQQANYLKKLQQNTLNSAENAYSSKYGKLTEDNPNDNKGKGMSGGVIALLVVGGIVIMGGIIFLLTRGRKKIRKQL</sequence>
<protein>
    <submittedName>
        <fullName evidence="1">7335_t:CDS:1</fullName>
    </submittedName>
</protein>
<reference evidence="1" key="1">
    <citation type="submission" date="2021-06" db="EMBL/GenBank/DDBJ databases">
        <authorList>
            <person name="Kallberg Y."/>
            <person name="Tangrot J."/>
            <person name="Rosling A."/>
        </authorList>
    </citation>
    <scope>NUCLEOTIDE SEQUENCE</scope>
    <source>
        <strain evidence="1">AU212A</strain>
    </source>
</reference>
<comment type="caution">
    <text evidence="1">The sequence shown here is derived from an EMBL/GenBank/DDBJ whole genome shotgun (WGS) entry which is preliminary data.</text>
</comment>
<proteinExistence type="predicted"/>
<gene>
    <name evidence="1" type="ORF">SCALOS_LOCUS1213</name>
</gene>
<dbReference type="Proteomes" id="UP000789860">
    <property type="component" value="Unassembled WGS sequence"/>
</dbReference>
<evidence type="ECO:0000313" key="2">
    <source>
        <dbReference type="Proteomes" id="UP000789860"/>
    </source>
</evidence>
<keyword evidence="2" id="KW-1185">Reference proteome</keyword>
<organism evidence="1 2">
    <name type="scientific">Scutellospora calospora</name>
    <dbReference type="NCBI Taxonomy" id="85575"/>
    <lineage>
        <taxon>Eukaryota</taxon>
        <taxon>Fungi</taxon>
        <taxon>Fungi incertae sedis</taxon>
        <taxon>Mucoromycota</taxon>
        <taxon>Glomeromycotina</taxon>
        <taxon>Glomeromycetes</taxon>
        <taxon>Diversisporales</taxon>
        <taxon>Gigasporaceae</taxon>
        <taxon>Scutellospora</taxon>
    </lineage>
</organism>